<feature type="transmembrane region" description="Helical" evidence="1">
    <location>
        <begin position="16"/>
        <end position="34"/>
    </location>
</feature>
<keyword evidence="1" id="KW-1133">Transmembrane helix</keyword>
<dbReference type="HOGENOM" id="CLU_1522784_0_0_9"/>
<evidence type="ECO:0000313" key="2">
    <source>
        <dbReference type="EMBL" id="AGL01557.1"/>
    </source>
</evidence>
<evidence type="ECO:0000256" key="1">
    <source>
        <dbReference type="SAM" id="Phobius"/>
    </source>
</evidence>
<protein>
    <submittedName>
        <fullName evidence="2">Uncharacterized protein</fullName>
    </submittedName>
</protein>
<sequence>MVKVSSKTGDQAKRKLLMFLIFAPGIFFIVYWLATIQTSDRVGGGEVDIPECYVLLGQQVDVQGERYVAQGGEIIFTDRVDLSNNVAVAEPGRVFVGLALVTGADVESNNVRLIDTLGEIYSPLHVDKTVVARNFELPDSEGYLYMFKVNTRPDHYFIQVNENARLTWRFDNSYQR</sequence>
<gene>
    <name evidence="2" type="ORF">Desgi_2123</name>
</gene>
<dbReference type="EMBL" id="CP003273">
    <property type="protein sequence ID" value="AGL01557.1"/>
    <property type="molecule type" value="Genomic_DNA"/>
</dbReference>
<proteinExistence type="predicted"/>
<name>R4KIW1_9FIRM</name>
<dbReference type="AlphaFoldDB" id="R4KIW1"/>
<keyword evidence="3" id="KW-1185">Reference proteome</keyword>
<dbReference type="Proteomes" id="UP000013520">
    <property type="component" value="Chromosome"/>
</dbReference>
<keyword evidence="1" id="KW-0812">Transmembrane</keyword>
<reference evidence="2 3" key="1">
    <citation type="submission" date="2012-01" db="EMBL/GenBank/DDBJ databases">
        <title>Complete sequence of Desulfotomaculum gibsoniae DSM 7213.</title>
        <authorList>
            <consortium name="US DOE Joint Genome Institute"/>
            <person name="Lucas S."/>
            <person name="Han J."/>
            <person name="Lapidus A."/>
            <person name="Cheng J.-F."/>
            <person name="Goodwin L."/>
            <person name="Pitluck S."/>
            <person name="Peters L."/>
            <person name="Ovchinnikova G."/>
            <person name="Teshima H."/>
            <person name="Detter J.C."/>
            <person name="Han C."/>
            <person name="Tapia R."/>
            <person name="Land M."/>
            <person name="Hauser L."/>
            <person name="Kyrpides N."/>
            <person name="Ivanova N."/>
            <person name="Pagani I."/>
            <person name="Parshina S."/>
            <person name="Plugge C."/>
            <person name="Muyzer G."/>
            <person name="Kuever J."/>
            <person name="Ivanova A."/>
            <person name="Nazina T."/>
            <person name="Klenk H.-P."/>
            <person name="Brambilla E."/>
            <person name="Spring S."/>
            <person name="Stams A.F."/>
            <person name="Woyke T."/>
        </authorList>
    </citation>
    <scope>NUCLEOTIDE SEQUENCE [LARGE SCALE GENOMIC DNA]</scope>
    <source>
        <strain evidence="2 3">DSM 7213</strain>
    </source>
</reference>
<organism evidence="2 3">
    <name type="scientific">Desulfoscipio gibsoniae DSM 7213</name>
    <dbReference type="NCBI Taxonomy" id="767817"/>
    <lineage>
        <taxon>Bacteria</taxon>
        <taxon>Bacillati</taxon>
        <taxon>Bacillota</taxon>
        <taxon>Clostridia</taxon>
        <taxon>Eubacteriales</taxon>
        <taxon>Desulfallaceae</taxon>
        <taxon>Desulfoscipio</taxon>
    </lineage>
</organism>
<evidence type="ECO:0000313" key="3">
    <source>
        <dbReference type="Proteomes" id="UP000013520"/>
    </source>
</evidence>
<dbReference type="KEGG" id="dgi:Desgi_2123"/>
<keyword evidence="1" id="KW-0472">Membrane</keyword>
<accession>R4KIW1</accession>